<reference evidence="1" key="1">
    <citation type="submission" date="2014-09" db="EMBL/GenBank/DDBJ databases">
        <authorList>
            <person name="Magalhaes I.L.F."/>
            <person name="Oliveira U."/>
            <person name="Santos F.R."/>
            <person name="Vidigal T.H.D.A."/>
            <person name="Brescovit A.D."/>
            <person name="Santos A.J."/>
        </authorList>
    </citation>
    <scope>NUCLEOTIDE SEQUENCE</scope>
    <source>
        <tissue evidence="1">Shoot tissue taken approximately 20 cm above the soil surface</tissue>
    </source>
</reference>
<evidence type="ECO:0000313" key="1">
    <source>
        <dbReference type="EMBL" id="JAD45146.1"/>
    </source>
</evidence>
<sequence>MLSRRQQLAPRPLTQLLGSRLPLKLRRLLPLPRQKLHQNFSRIQQLCKTRWEMLIECFVAVC</sequence>
<reference evidence="1" key="2">
    <citation type="journal article" date="2015" name="Data Brief">
        <title>Shoot transcriptome of the giant reed, Arundo donax.</title>
        <authorList>
            <person name="Barrero R.A."/>
            <person name="Guerrero F.D."/>
            <person name="Moolhuijzen P."/>
            <person name="Goolsby J.A."/>
            <person name="Tidwell J."/>
            <person name="Bellgard S.E."/>
            <person name="Bellgard M.I."/>
        </authorList>
    </citation>
    <scope>NUCLEOTIDE SEQUENCE</scope>
    <source>
        <tissue evidence="1">Shoot tissue taken approximately 20 cm above the soil surface</tissue>
    </source>
</reference>
<name>A0A0A9A246_ARUDO</name>
<protein>
    <submittedName>
        <fullName evidence="1">Uncharacterized protein</fullName>
    </submittedName>
</protein>
<proteinExistence type="predicted"/>
<accession>A0A0A9A246</accession>
<dbReference type="AlphaFoldDB" id="A0A0A9A246"/>
<organism evidence="1">
    <name type="scientific">Arundo donax</name>
    <name type="common">Giant reed</name>
    <name type="synonym">Donax arundinaceus</name>
    <dbReference type="NCBI Taxonomy" id="35708"/>
    <lineage>
        <taxon>Eukaryota</taxon>
        <taxon>Viridiplantae</taxon>
        <taxon>Streptophyta</taxon>
        <taxon>Embryophyta</taxon>
        <taxon>Tracheophyta</taxon>
        <taxon>Spermatophyta</taxon>
        <taxon>Magnoliopsida</taxon>
        <taxon>Liliopsida</taxon>
        <taxon>Poales</taxon>
        <taxon>Poaceae</taxon>
        <taxon>PACMAD clade</taxon>
        <taxon>Arundinoideae</taxon>
        <taxon>Arundineae</taxon>
        <taxon>Arundo</taxon>
    </lineage>
</organism>
<dbReference type="EMBL" id="GBRH01252749">
    <property type="protein sequence ID" value="JAD45146.1"/>
    <property type="molecule type" value="Transcribed_RNA"/>
</dbReference>